<dbReference type="AlphaFoldDB" id="A0A1N6BE31"/>
<evidence type="ECO:0000313" key="1">
    <source>
        <dbReference type="EMBL" id="SIN44591.1"/>
    </source>
</evidence>
<dbReference type="Proteomes" id="UP000185124">
    <property type="component" value="Unassembled WGS sequence"/>
</dbReference>
<accession>A0A1N6BE31</accession>
<organism evidence="1 2">
    <name type="scientific">Micromonospora cremea</name>
    <dbReference type="NCBI Taxonomy" id="709881"/>
    <lineage>
        <taxon>Bacteria</taxon>
        <taxon>Bacillati</taxon>
        <taxon>Actinomycetota</taxon>
        <taxon>Actinomycetes</taxon>
        <taxon>Micromonosporales</taxon>
        <taxon>Micromonosporaceae</taxon>
        <taxon>Micromonospora</taxon>
    </lineage>
</organism>
<protein>
    <submittedName>
        <fullName evidence="1">Uncharacterized protein</fullName>
    </submittedName>
</protein>
<reference evidence="2" key="1">
    <citation type="submission" date="2016-12" db="EMBL/GenBank/DDBJ databases">
        <authorList>
            <person name="Varghese N."/>
            <person name="Submissions S."/>
        </authorList>
    </citation>
    <scope>NUCLEOTIDE SEQUENCE [LARGE SCALE GENOMIC DNA]</scope>
    <source>
        <strain evidence="2">DSM 45599</strain>
    </source>
</reference>
<proteinExistence type="predicted"/>
<dbReference type="STRING" id="709881.SAMN04489832_7293"/>
<evidence type="ECO:0000313" key="2">
    <source>
        <dbReference type="Proteomes" id="UP000185124"/>
    </source>
</evidence>
<dbReference type="EMBL" id="FSQT01000002">
    <property type="protein sequence ID" value="SIN44591.1"/>
    <property type="molecule type" value="Genomic_DNA"/>
</dbReference>
<name>A0A1N6BE31_9ACTN</name>
<keyword evidence="2" id="KW-1185">Reference proteome</keyword>
<sequence length="81" mass="8680">MVRELRSVLPSTAIARRWAAVATVVMESQLLMAAVSRSKSRGCNHRRIIASEGRRSGVMSNARAVAAGTSAIHSAIAAYER</sequence>
<gene>
    <name evidence="1" type="ORF">SAMN04489832_7293</name>
</gene>